<dbReference type="AlphaFoldDB" id="A0A9P6RDV9"/>
<dbReference type="PROSITE" id="PS00018">
    <property type="entry name" value="EF_HAND_1"/>
    <property type="match status" value="2"/>
</dbReference>
<organism evidence="5 6">
    <name type="scientific">Linnemannia gamsii</name>
    <dbReference type="NCBI Taxonomy" id="64522"/>
    <lineage>
        <taxon>Eukaryota</taxon>
        <taxon>Fungi</taxon>
        <taxon>Fungi incertae sedis</taxon>
        <taxon>Mucoromycota</taxon>
        <taxon>Mortierellomycotina</taxon>
        <taxon>Mortierellomycetes</taxon>
        <taxon>Mortierellales</taxon>
        <taxon>Mortierellaceae</taxon>
        <taxon>Linnemannia</taxon>
    </lineage>
</organism>
<dbReference type="InterPro" id="IPR018247">
    <property type="entry name" value="EF_Hand_1_Ca_BS"/>
</dbReference>
<dbReference type="InterPro" id="IPR050230">
    <property type="entry name" value="CALM/Myosin/TropC-like"/>
</dbReference>
<accession>A0A9P6RDV9</accession>
<dbReference type="CDD" id="cd00051">
    <property type="entry name" value="EFh"/>
    <property type="match status" value="1"/>
</dbReference>
<keyword evidence="3" id="KW-0106">Calcium</keyword>
<dbReference type="PANTHER" id="PTHR23048">
    <property type="entry name" value="MYOSIN LIGHT CHAIN 1, 3"/>
    <property type="match status" value="1"/>
</dbReference>
<dbReference type="SUPFAM" id="SSF47473">
    <property type="entry name" value="EF-hand"/>
    <property type="match status" value="1"/>
</dbReference>
<gene>
    <name evidence="5" type="primary">CALML5</name>
    <name evidence="5" type="ORF">BGZ97_004110</name>
</gene>
<evidence type="ECO:0000256" key="2">
    <source>
        <dbReference type="ARBA" id="ARBA00022737"/>
    </source>
</evidence>
<sequence>MSSTPQTAPTDLTPQQVADLKDSFNTFDRNNDGTISRRELHSLLHTVGHKVNAKGLENMLTQYDVDKSGNIDFDEFLVLAEPLIKNKVASK</sequence>
<dbReference type="PROSITE" id="PS50222">
    <property type="entry name" value="EF_HAND_2"/>
    <property type="match status" value="2"/>
</dbReference>
<dbReference type="SMART" id="SM00054">
    <property type="entry name" value="EFh"/>
    <property type="match status" value="2"/>
</dbReference>
<keyword evidence="6" id="KW-1185">Reference proteome</keyword>
<evidence type="ECO:0000313" key="5">
    <source>
        <dbReference type="EMBL" id="KAG0318243.1"/>
    </source>
</evidence>
<name>A0A9P6RDV9_9FUNG</name>
<reference evidence="5" key="1">
    <citation type="journal article" date="2020" name="Fungal Divers.">
        <title>Resolving the Mortierellaceae phylogeny through synthesis of multi-gene phylogenetics and phylogenomics.</title>
        <authorList>
            <person name="Vandepol N."/>
            <person name="Liber J."/>
            <person name="Desiro A."/>
            <person name="Na H."/>
            <person name="Kennedy M."/>
            <person name="Barry K."/>
            <person name="Grigoriev I.V."/>
            <person name="Miller A.N."/>
            <person name="O'Donnell K."/>
            <person name="Stajich J.E."/>
            <person name="Bonito G."/>
        </authorList>
    </citation>
    <scope>NUCLEOTIDE SEQUENCE</scope>
    <source>
        <strain evidence="5">NVP60</strain>
    </source>
</reference>
<comment type="caution">
    <text evidence="5">The sequence shown here is derived from an EMBL/GenBank/DDBJ whole genome shotgun (WGS) entry which is preliminary data.</text>
</comment>
<keyword evidence="1" id="KW-0479">Metal-binding</keyword>
<dbReference type="Proteomes" id="UP000823405">
    <property type="component" value="Unassembled WGS sequence"/>
</dbReference>
<dbReference type="GO" id="GO:0005509">
    <property type="term" value="F:calcium ion binding"/>
    <property type="evidence" value="ECO:0007669"/>
    <property type="project" value="InterPro"/>
</dbReference>
<dbReference type="FunFam" id="1.10.238.10:FF:000336">
    <property type="entry name" value="HLH domain-containing protein"/>
    <property type="match status" value="1"/>
</dbReference>
<dbReference type="EMBL" id="JAAAIN010000200">
    <property type="protein sequence ID" value="KAG0318243.1"/>
    <property type="molecule type" value="Genomic_DNA"/>
</dbReference>
<evidence type="ECO:0000259" key="4">
    <source>
        <dbReference type="PROSITE" id="PS50222"/>
    </source>
</evidence>
<dbReference type="InterPro" id="IPR011992">
    <property type="entry name" value="EF-hand-dom_pair"/>
</dbReference>
<proteinExistence type="predicted"/>
<evidence type="ECO:0000256" key="1">
    <source>
        <dbReference type="ARBA" id="ARBA00022723"/>
    </source>
</evidence>
<feature type="domain" description="EF-hand" evidence="4">
    <location>
        <begin position="15"/>
        <end position="50"/>
    </location>
</feature>
<feature type="domain" description="EF-hand" evidence="4">
    <location>
        <begin position="51"/>
        <end position="86"/>
    </location>
</feature>
<dbReference type="Gene3D" id="1.10.238.10">
    <property type="entry name" value="EF-hand"/>
    <property type="match status" value="1"/>
</dbReference>
<dbReference type="OrthoDB" id="26525at2759"/>
<dbReference type="Pfam" id="PF13499">
    <property type="entry name" value="EF-hand_7"/>
    <property type="match status" value="1"/>
</dbReference>
<evidence type="ECO:0000313" key="6">
    <source>
        <dbReference type="Proteomes" id="UP000823405"/>
    </source>
</evidence>
<dbReference type="GO" id="GO:0016460">
    <property type="term" value="C:myosin II complex"/>
    <property type="evidence" value="ECO:0007669"/>
    <property type="project" value="TreeGrafter"/>
</dbReference>
<keyword evidence="2" id="KW-0677">Repeat</keyword>
<evidence type="ECO:0000256" key="3">
    <source>
        <dbReference type="ARBA" id="ARBA00022837"/>
    </source>
</evidence>
<dbReference type="PANTHER" id="PTHR23048:SF0">
    <property type="entry name" value="CALMODULIN LIKE 3"/>
    <property type="match status" value="1"/>
</dbReference>
<protein>
    <submittedName>
        <fullName evidence="5">Calmodulin-like protein 5</fullName>
    </submittedName>
</protein>
<dbReference type="InterPro" id="IPR002048">
    <property type="entry name" value="EF_hand_dom"/>
</dbReference>